<keyword evidence="6" id="KW-0812">Transmembrane</keyword>
<dbReference type="SUPFAM" id="SSF53448">
    <property type="entry name" value="Nucleotide-diphospho-sugar transferases"/>
    <property type="match status" value="1"/>
</dbReference>
<dbReference type="InterPro" id="IPR029044">
    <property type="entry name" value="Nucleotide-diphossugar_trans"/>
</dbReference>
<evidence type="ECO:0000256" key="4">
    <source>
        <dbReference type="ARBA" id="ARBA00022676"/>
    </source>
</evidence>
<evidence type="ECO:0000256" key="2">
    <source>
        <dbReference type="ARBA" id="ARBA00012543"/>
    </source>
</evidence>
<dbReference type="Pfam" id="PF23000">
    <property type="entry name" value="ChitinSynthase_IV_N"/>
    <property type="match status" value="1"/>
</dbReference>
<feature type="domain" description="Chitin synthase chs-1/2 N-terminal putative transporter" evidence="13">
    <location>
        <begin position="39"/>
        <end position="393"/>
    </location>
</feature>
<evidence type="ECO:0000256" key="9">
    <source>
        <dbReference type="ARBA" id="ARBA00023136"/>
    </source>
</evidence>
<dbReference type="EMBL" id="JH817675">
    <property type="protein sequence ID" value="EKC20515.1"/>
    <property type="molecule type" value="Genomic_DNA"/>
</dbReference>
<proteinExistence type="inferred from homology"/>
<comment type="catalytic activity">
    <reaction evidence="12">
        <text>[(1-&gt;4)-N-acetyl-beta-D-glucosaminyl](n) + UDP-N-acetyl-alpha-D-glucosamine = [(1-&gt;4)-N-acetyl-beta-D-glucosaminyl](n+1) + UDP + H(+)</text>
        <dbReference type="Rhea" id="RHEA:16637"/>
        <dbReference type="Rhea" id="RHEA-COMP:9593"/>
        <dbReference type="Rhea" id="RHEA-COMP:9595"/>
        <dbReference type="ChEBI" id="CHEBI:15378"/>
        <dbReference type="ChEBI" id="CHEBI:17029"/>
        <dbReference type="ChEBI" id="CHEBI:57705"/>
        <dbReference type="ChEBI" id="CHEBI:58223"/>
        <dbReference type="EC" id="2.4.1.16"/>
    </reaction>
</comment>
<dbReference type="GO" id="GO:0006031">
    <property type="term" value="P:chitin biosynthetic process"/>
    <property type="evidence" value="ECO:0007669"/>
    <property type="project" value="TreeGrafter"/>
</dbReference>
<dbReference type="GO" id="GO:0004100">
    <property type="term" value="F:chitin synthase activity"/>
    <property type="evidence" value="ECO:0007669"/>
    <property type="project" value="UniProtKB-EC"/>
</dbReference>
<organism evidence="14">
    <name type="scientific">Magallana gigas</name>
    <name type="common">Pacific oyster</name>
    <name type="synonym">Crassostrea gigas</name>
    <dbReference type="NCBI Taxonomy" id="29159"/>
    <lineage>
        <taxon>Eukaryota</taxon>
        <taxon>Metazoa</taxon>
        <taxon>Spiralia</taxon>
        <taxon>Lophotrochozoa</taxon>
        <taxon>Mollusca</taxon>
        <taxon>Bivalvia</taxon>
        <taxon>Autobranchia</taxon>
        <taxon>Pteriomorphia</taxon>
        <taxon>Ostreida</taxon>
        <taxon>Ostreoidea</taxon>
        <taxon>Ostreidae</taxon>
        <taxon>Magallana</taxon>
    </lineage>
</organism>
<keyword evidence="9" id="KW-0472">Membrane</keyword>
<comment type="similarity">
    <text evidence="11">Belongs to the chitin synthase family. Class IV subfamily.</text>
</comment>
<dbReference type="Gene3D" id="3.90.550.10">
    <property type="entry name" value="Spore Coat Polysaccharide Biosynthesis Protein SpsA, Chain A"/>
    <property type="match status" value="1"/>
</dbReference>
<keyword evidence="3" id="KW-1003">Cell membrane</keyword>
<evidence type="ECO:0000256" key="12">
    <source>
        <dbReference type="ARBA" id="ARBA00048014"/>
    </source>
</evidence>
<dbReference type="AlphaFoldDB" id="K1PW45"/>
<evidence type="ECO:0000256" key="6">
    <source>
        <dbReference type="ARBA" id="ARBA00022692"/>
    </source>
</evidence>
<evidence type="ECO:0000313" key="14">
    <source>
        <dbReference type="EMBL" id="EKC20515.1"/>
    </source>
</evidence>
<evidence type="ECO:0000256" key="3">
    <source>
        <dbReference type="ARBA" id="ARBA00022475"/>
    </source>
</evidence>
<dbReference type="CDD" id="cd04190">
    <property type="entry name" value="Chitin_synth_C"/>
    <property type="match status" value="1"/>
</dbReference>
<dbReference type="InterPro" id="IPR004835">
    <property type="entry name" value="Chitin_synth"/>
</dbReference>
<keyword evidence="8" id="KW-0175">Coiled coil</keyword>
<dbReference type="PANTHER" id="PTHR22914">
    <property type="entry name" value="CHITIN SYNTHASE"/>
    <property type="match status" value="1"/>
</dbReference>
<reference evidence="14" key="1">
    <citation type="journal article" date="2012" name="Nature">
        <title>The oyster genome reveals stress adaptation and complexity of shell formation.</title>
        <authorList>
            <person name="Zhang G."/>
            <person name="Fang X."/>
            <person name="Guo X."/>
            <person name="Li L."/>
            <person name="Luo R."/>
            <person name="Xu F."/>
            <person name="Yang P."/>
            <person name="Zhang L."/>
            <person name="Wang X."/>
            <person name="Qi H."/>
            <person name="Xiong Z."/>
            <person name="Que H."/>
            <person name="Xie Y."/>
            <person name="Holland P.W."/>
            <person name="Paps J."/>
            <person name="Zhu Y."/>
            <person name="Wu F."/>
            <person name="Chen Y."/>
            <person name="Wang J."/>
            <person name="Peng C."/>
            <person name="Meng J."/>
            <person name="Yang L."/>
            <person name="Liu J."/>
            <person name="Wen B."/>
            <person name="Zhang N."/>
            <person name="Huang Z."/>
            <person name="Zhu Q."/>
            <person name="Feng Y."/>
            <person name="Mount A."/>
            <person name="Hedgecock D."/>
            <person name="Xu Z."/>
            <person name="Liu Y."/>
            <person name="Domazet-Loso T."/>
            <person name="Du Y."/>
            <person name="Sun X."/>
            <person name="Zhang S."/>
            <person name="Liu B."/>
            <person name="Cheng P."/>
            <person name="Jiang X."/>
            <person name="Li J."/>
            <person name="Fan D."/>
            <person name="Wang W."/>
            <person name="Fu W."/>
            <person name="Wang T."/>
            <person name="Wang B."/>
            <person name="Zhang J."/>
            <person name="Peng Z."/>
            <person name="Li Y."/>
            <person name="Li N."/>
            <person name="Wang J."/>
            <person name="Chen M."/>
            <person name="He Y."/>
            <person name="Tan F."/>
            <person name="Song X."/>
            <person name="Zheng Q."/>
            <person name="Huang R."/>
            <person name="Yang H."/>
            <person name="Du X."/>
            <person name="Chen L."/>
            <person name="Yang M."/>
            <person name="Gaffney P.M."/>
            <person name="Wang S."/>
            <person name="Luo L."/>
            <person name="She Z."/>
            <person name="Ming Y."/>
            <person name="Huang W."/>
            <person name="Zhang S."/>
            <person name="Huang B."/>
            <person name="Zhang Y."/>
            <person name="Qu T."/>
            <person name="Ni P."/>
            <person name="Miao G."/>
            <person name="Wang J."/>
            <person name="Wang Q."/>
            <person name="Steinberg C.E."/>
            <person name="Wang H."/>
            <person name="Li N."/>
            <person name="Qian L."/>
            <person name="Zhang G."/>
            <person name="Li Y."/>
            <person name="Yang H."/>
            <person name="Liu X."/>
            <person name="Wang J."/>
            <person name="Yin Y."/>
            <person name="Wang J."/>
        </authorList>
    </citation>
    <scope>NUCLEOTIDE SEQUENCE [LARGE SCALE GENOMIC DNA]</scope>
    <source>
        <strain evidence="14">05x7-T-G4-1.051#20</strain>
    </source>
</reference>
<dbReference type="FunFam" id="3.90.550.10:FF:000139">
    <property type="entry name" value="Chitin synthase 8"/>
    <property type="match status" value="1"/>
</dbReference>
<protein>
    <recommendedName>
        <fullName evidence="2">chitin synthase</fullName>
        <ecNumber evidence="2">2.4.1.16</ecNumber>
    </recommendedName>
</protein>
<evidence type="ECO:0000256" key="10">
    <source>
        <dbReference type="ARBA" id="ARBA00023180"/>
    </source>
</evidence>
<name>K1PW45_MAGGI</name>
<evidence type="ECO:0000256" key="7">
    <source>
        <dbReference type="ARBA" id="ARBA00022989"/>
    </source>
</evidence>
<dbReference type="Pfam" id="PF03142">
    <property type="entry name" value="Chitin_synth_2"/>
    <property type="match status" value="1"/>
</dbReference>
<evidence type="ECO:0000256" key="1">
    <source>
        <dbReference type="ARBA" id="ARBA00004651"/>
    </source>
</evidence>
<sequence>MYSLLIFRSEQNTELWNIFRKDRLLEESKWCVGFTDSFFRVFKILFYIFLFLVLIGGVIVTRGGLQILASLLGDHDRRFPNRTVTQDFISYLFFFLIAVPDTFKLLQSVGQFVFGNRESPTCARFLMVITREALHLFGLGCLLFKVMPYLDPLQTCLVTLSVPVIPSVVNLVSYCHRKACQLRNSLKKFFNILSSIFILTAFIVVIITIAQSDNVKITKRQLENGELLAWVILSVVLMSARWIETYSFLCRRFIEDSKDKRVIDKGYVTTHMCSSFLRIILLIALFPTLYCPDIRGINETYDAFMNLTNTTGSLPLNCIEINITNKNINTTVFCLEEGLSYWLVIGPFLAHTIAAFLTTHFGVLACRLRMQRIGFALPLTIATPLYVLLVVVFNETGVTFANGLLQLKSEDKWLLFAFFIIGWAGQFWICRHAWFKSRQDRLSYANKLDHHQFQYEYSKNVLHHDEKDYYTFEAHIPFDDAMETNNATNKRGPNDFVRQLMEIVDEAASAFYQRKITLHPPKKYVTPYGGRLEWELPGENKLIVHLKDKDKIRHKKRWSQIMYMYYFIGYELLMKERDPTTLTNPNFDDVPSIFQLLSEHVKQKAENTYILALDGDVDFQPEALQLLIDRMKINPKVGATCGRIKPGGSGPVVWYQRFEYAIGHWLQKSAEHMFGCVLCSPGCFSLFRVKALMDDNVMRTYATLPTEARHFLQYDQGEDRWLCTLMLQQGYKIEYCAAAEAITFAPEEFKEFFNQRRRWMPSTMANIMDLLQSYARTTKFIGMLMHRHETLLHILSITKLTQRKTHDIKSEIGKIAKCAVSDESVSDSEEKEEEAIYQDEDMIKRAADERAAARHHLPNRYEKRRNQALNLRNTVRKTLNQQHTLDTRNRRGGGLKNQAFAILE</sequence>
<gene>
    <name evidence="14" type="ORF">CGI_10005860</name>
</gene>
<evidence type="ECO:0000259" key="13">
    <source>
        <dbReference type="Pfam" id="PF23000"/>
    </source>
</evidence>
<evidence type="ECO:0000256" key="8">
    <source>
        <dbReference type="ARBA" id="ARBA00023054"/>
    </source>
</evidence>
<dbReference type="InParanoid" id="K1PW45"/>
<keyword evidence="4" id="KW-0328">Glycosyltransferase</keyword>
<keyword evidence="10" id="KW-0325">Glycoprotein</keyword>
<dbReference type="GO" id="GO:0005886">
    <property type="term" value="C:plasma membrane"/>
    <property type="evidence" value="ECO:0007669"/>
    <property type="project" value="UniProtKB-SubCell"/>
</dbReference>
<keyword evidence="7" id="KW-1133">Transmembrane helix</keyword>
<dbReference type="PANTHER" id="PTHR22914:SF42">
    <property type="entry name" value="CHITIN SYNTHASE"/>
    <property type="match status" value="1"/>
</dbReference>
<keyword evidence="5" id="KW-0808">Transferase</keyword>
<evidence type="ECO:0000256" key="11">
    <source>
        <dbReference type="ARBA" id="ARBA00046329"/>
    </source>
</evidence>
<dbReference type="HOGENOM" id="CLU_004002_0_0_1"/>
<accession>K1PW45</accession>
<dbReference type="InterPro" id="IPR055120">
    <property type="entry name" value="Chs-1/2_IV_N"/>
</dbReference>
<dbReference type="EC" id="2.4.1.16" evidence="2"/>
<evidence type="ECO:0000256" key="5">
    <source>
        <dbReference type="ARBA" id="ARBA00022679"/>
    </source>
</evidence>
<comment type="subcellular location">
    <subcellularLocation>
        <location evidence="1">Cell membrane</location>
        <topology evidence="1">Multi-pass membrane protein</topology>
    </subcellularLocation>
</comment>